<evidence type="ECO:0000313" key="2">
    <source>
        <dbReference type="Proteomes" id="UP000299102"/>
    </source>
</evidence>
<organism evidence="1 2">
    <name type="scientific">Eumeta variegata</name>
    <name type="common">Bagworm moth</name>
    <name type="synonym">Eumeta japonica</name>
    <dbReference type="NCBI Taxonomy" id="151549"/>
    <lineage>
        <taxon>Eukaryota</taxon>
        <taxon>Metazoa</taxon>
        <taxon>Ecdysozoa</taxon>
        <taxon>Arthropoda</taxon>
        <taxon>Hexapoda</taxon>
        <taxon>Insecta</taxon>
        <taxon>Pterygota</taxon>
        <taxon>Neoptera</taxon>
        <taxon>Endopterygota</taxon>
        <taxon>Lepidoptera</taxon>
        <taxon>Glossata</taxon>
        <taxon>Ditrysia</taxon>
        <taxon>Tineoidea</taxon>
        <taxon>Psychidae</taxon>
        <taxon>Oiketicinae</taxon>
        <taxon>Eumeta</taxon>
    </lineage>
</organism>
<dbReference type="Proteomes" id="UP000299102">
    <property type="component" value="Unassembled WGS sequence"/>
</dbReference>
<comment type="caution">
    <text evidence="1">The sequence shown here is derived from an EMBL/GenBank/DDBJ whole genome shotgun (WGS) entry which is preliminary data.</text>
</comment>
<name>A0A4C1VHD6_EUMVA</name>
<accession>A0A4C1VHD6</accession>
<gene>
    <name evidence="1" type="ORF">EVAR_95430_1</name>
</gene>
<keyword evidence="2" id="KW-1185">Reference proteome</keyword>
<proteinExistence type="predicted"/>
<dbReference type="STRING" id="151549.A0A4C1VHD6"/>
<sequence length="125" mass="14023">MHELPVKCLLHADDQVILAPSECGLQEMVNEMKKKGIKVNNNNIKVMVLEKGKSTTECDMLIEGEKVEQVKKFLYLGSLFTNDGKHDRDIERKVNARNKVNGALQDIMNSKSVLRQACLAIQNGV</sequence>
<evidence type="ECO:0000313" key="1">
    <source>
        <dbReference type="EMBL" id="GBP38528.1"/>
    </source>
</evidence>
<reference evidence="1 2" key="1">
    <citation type="journal article" date="2019" name="Commun. Biol.">
        <title>The bagworm genome reveals a unique fibroin gene that provides high tensile strength.</title>
        <authorList>
            <person name="Kono N."/>
            <person name="Nakamura H."/>
            <person name="Ohtoshi R."/>
            <person name="Tomita M."/>
            <person name="Numata K."/>
            <person name="Arakawa K."/>
        </authorList>
    </citation>
    <scope>NUCLEOTIDE SEQUENCE [LARGE SCALE GENOMIC DNA]</scope>
</reference>
<protein>
    <recommendedName>
        <fullName evidence="3">Reverse transcriptase domain-containing protein</fullName>
    </recommendedName>
</protein>
<dbReference type="AlphaFoldDB" id="A0A4C1VHD6"/>
<dbReference type="OrthoDB" id="425681at2759"/>
<evidence type="ECO:0008006" key="3">
    <source>
        <dbReference type="Google" id="ProtNLM"/>
    </source>
</evidence>
<dbReference type="EMBL" id="BGZK01000350">
    <property type="protein sequence ID" value="GBP38528.1"/>
    <property type="molecule type" value="Genomic_DNA"/>
</dbReference>